<evidence type="ECO:0000313" key="3">
    <source>
        <dbReference type="Proteomes" id="UP001347796"/>
    </source>
</evidence>
<dbReference type="Proteomes" id="UP001347796">
    <property type="component" value="Unassembled WGS sequence"/>
</dbReference>
<sequence length="758" mass="85567">MAWLCLVVAVTVFFQRGQCVTPGQVQVNHWFDDQIYNISVNGAIWFKNAPLVFRKDWKEYSSARGELKGLLDTPHQGTDRLGDFETATWYLGVDDNVVALGYKVYDKKNYVILQQHYLNKTSGTSAGDKDKLISAFPAIMIDGTMAGELGYLEYAGIQFGTSNIQFGTWAPGKINMSTGTMGGPVAFFDKKDNVVIIAPFSEFMSASTYLDTTQQPNRLSWGIMGGVMEIPEDFMSQFMIFYSPNGINKAFEEWGSLMRDFYGKDPSYRKADMTINYLGYWTDNGATYYWVTEPQKTYEQTIYDIQSYAMKTNIPYRYVQYDDWWYIRTSGAAGTGTISWTPRPGVFPSGRRKIYENTQWPVVAHNMYWSNLTTYAKQNGGMYNFILDSHGHALPFEERFWNDLFKDGKTWGLMVYEQDFLNTNFDSINATVSDVVSGKTWLMEMGNAARKNGLTLQYCMSYPRHAMAALEIPVVTQARAFADNRPNTDHWTIGVSSILAEALGIAPYKDNFWTMEVQPQNRYNATEPHTALHALISTLSTGPVGPSDLVGYSNRSLIMRSCNAEGLILKPSKPATAIDKQIQQMAFGGNIGPEGKIYTTYSNIDNYIFGIILAANISMDYTLRIQDTGINMTQGSMLMSSDLYINVNLIDFSENQPLKITTSCTSRNFCLYYYSPVFIVGNDMVRIYGEVGKWTPMSNNRVTGIRVNSEDLFLQLIGVPNEVVSFRFIRNMNEEIVECTLGTSGVAELSLNTNKCNY</sequence>
<dbReference type="EMBL" id="JAZGQO010000021">
    <property type="protein sequence ID" value="KAK6165978.1"/>
    <property type="molecule type" value="Genomic_DNA"/>
</dbReference>
<protein>
    <submittedName>
        <fullName evidence="2">Uncharacterized protein</fullName>
    </submittedName>
</protein>
<keyword evidence="1" id="KW-0732">Signal</keyword>
<organism evidence="2 3">
    <name type="scientific">Patella caerulea</name>
    <name type="common">Rayed Mediterranean limpet</name>
    <dbReference type="NCBI Taxonomy" id="87958"/>
    <lineage>
        <taxon>Eukaryota</taxon>
        <taxon>Metazoa</taxon>
        <taxon>Spiralia</taxon>
        <taxon>Lophotrochozoa</taxon>
        <taxon>Mollusca</taxon>
        <taxon>Gastropoda</taxon>
        <taxon>Patellogastropoda</taxon>
        <taxon>Patelloidea</taxon>
        <taxon>Patellidae</taxon>
        <taxon>Patella</taxon>
    </lineage>
</organism>
<proteinExistence type="predicted"/>
<feature type="signal peptide" evidence="1">
    <location>
        <begin position="1"/>
        <end position="19"/>
    </location>
</feature>
<dbReference type="AlphaFoldDB" id="A0AAN8IZW4"/>
<reference evidence="2 3" key="1">
    <citation type="submission" date="2024-01" db="EMBL/GenBank/DDBJ databases">
        <title>The genome of the rayed Mediterranean limpet Patella caerulea (Linnaeus, 1758).</title>
        <authorList>
            <person name="Anh-Thu Weber A."/>
            <person name="Halstead-Nussloch G."/>
        </authorList>
    </citation>
    <scope>NUCLEOTIDE SEQUENCE [LARGE SCALE GENOMIC DNA]</scope>
    <source>
        <strain evidence="2">AATW-2023a</strain>
        <tissue evidence="2">Whole specimen</tissue>
    </source>
</reference>
<feature type="chain" id="PRO_5043003933" evidence="1">
    <location>
        <begin position="20"/>
        <end position="758"/>
    </location>
</feature>
<evidence type="ECO:0000256" key="1">
    <source>
        <dbReference type="SAM" id="SignalP"/>
    </source>
</evidence>
<name>A0AAN8IZW4_PATCE</name>
<keyword evidence="3" id="KW-1185">Reference proteome</keyword>
<evidence type="ECO:0000313" key="2">
    <source>
        <dbReference type="EMBL" id="KAK6165978.1"/>
    </source>
</evidence>
<accession>A0AAN8IZW4</accession>
<comment type="caution">
    <text evidence="2">The sequence shown here is derived from an EMBL/GenBank/DDBJ whole genome shotgun (WGS) entry which is preliminary data.</text>
</comment>
<gene>
    <name evidence="2" type="ORF">SNE40_022777</name>
</gene>